<dbReference type="Proteomes" id="UP000694408">
    <property type="component" value="Unplaced"/>
</dbReference>
<protein>
    <submittedName>
        <fullName evidence="1">Uncharacterized protein</fullName>
    </submittedName>
</protein>
<accession>A0A8C5NJI7</accession>
<dbReference type="GO" id="GO:0005634">
    <property type="term" value="C:nucleus"/>
    <property type="evidence" value="ECO:0007669"/>
    <property type="project" value="TreeGrafter"/>
</dbReference>
<dbReference type="OMA" id="AKYCRKG"/>
<dbReference type="Ensembl" id="ENSJHYT00000003989.1">
    <property type="protein sequence ID" value="ENSJHYP00000003245.1"/>
    <property type="gene ID" value="ENSJHYG00000002676.1"/>
</dbReference>
<name>A0A8C5NJI7_JUNHY</name>
<keyword evidence="2" id="KW-1185">Reference proteome</keyword>
<reference evidence="1" key="1">
    <citation type="submission" date="2025-08" db="UniProtKB">
        <authorList>
            <consortium name="Ensembl"/>
        </authorList>
    </citation>
    <scope>IDENTIFICATION</scope>
</reference>
<evidence type="ECO:0000313" key="1">
    <source>
        <dbReference type="Ensembl" id="ENSJHYP00000003245.1"/>
    </source>
</evidence>
<organism evidence="1 2">
    <name type="scientific">Junco hyemalis</name>
    <name type="common">Dark-eyed junco</name>
    <dbReference type="NCBI Taxonomy" id="40217"/>
    <lineage>
        <taxon>Eukaryota</taxon>
        <taxon>Metazoa</taxon>
        <taxon>Chordata</taxon>
        <taxon>Craniata</taxon>
        <taxon>Vertebrata</taxon>
        <taxon>Euteleostomi</taxon>
        <taxon>Archelosauria</taxon>
        <taxon>Archosauria</taxon>
        <taxon>Dinosauria</taxon>
        <taxon>Saurischia</taxon>
        <taxon>Theropoda</taxon>
        <taxon>Coelurosauria</taxon>
        <taxon>Aves</taxon>
        <taxon>Neognathae</taxon>
        <taxon>Neoaves</taxon>
        <taxon>Telluraves</taxon>
        <taxon>Australaves</taxon>
        <taxon>Passeriformes</taxon>
        <taxon>Passerellidae</taxon>
        <taxon>Junco</taxon>
    </lineage>
</organism>
<dbReference type="PANTHER" id="PTHR47831:SF1">
    <property type="entry name" value="GENERAL TRANSCRIPTION FACTOR II-I REPEAT DOMAIN-CONTAINING PROTEIN 2A-RELATED"/>
    <property type="match status" value="1"/>
</dbReference>
<reference evidence="1" key="2">
    <citation type="submission" date="2025-09" db="UniProtKB">
        <authorList>
            <consortium name="Ensembl"/>
        </authorList>
    </citation>
    <scope>IDENTIFICATION</scope>
</reference>
<sequence length="92" mass="10370">MAEILGPTSIHDEESFETRMAVTFLMSGLESMCKELSKSKAEIACIAVFARNVLVVGTERGKAFVNSREDFKTDFMEYCKFQCFIFCMSQSA</sequence>
<dbReference type="InterPro" id="IPR042224">
    <property type="entry name" value="GTF2IRD2"/>
</dbReference>
<evidence type="ECO:0000313" key="2">
    <source>
        <dbReference type="Proteomes" id="UP000694408"/>
    </source>
</evidence>
<dbReference type="AlphaFoldDB" id="A0A8C5NJI7"/>
<dbReference type="PANTHER" id="PTHR47831">
    <property type="entry name" value="GENERAL TRANSCRIPTION FACTOR II-I REPEAT DOMAIN-CONTAINING PROTEIN 2"/>
    <property type="match status" value="1"/>
</dbReference>
<proteinExistence type="predicted"/>